<evidence type="ECO:0000256" key="8">
    <source>
        <dbReference type="ARBA" id="ARBA00031348"/>
    </source>
</evidence>
<keyword evidence="7 9" id="KW-0472">Membrane</keyword>
<feature type="compositionally biased region" description="Gly residues" evidence="10">
    <location>
        <begin position="44"/>
        <end position="58"/>
    </location>
</feature>
<evidence type="ECO:0000259" key="12">
    <source>
        <dbReference type="Pfam" id="PF20653"/>
    </source>
</evidence>
<comment type="function">
    <text evidence="9">Required for normal Golgi function.</text>
</comment>
<evidence type="ECO:0000256" key="5">
    <source>
        <dbReference type="ARBA" id="ARBA00022927"/>
    </source>
</evidence>
<evidence type="ECO:0000259" key="11">
    <source>
        <dbReference type="Pfam" id="PF06419"/>
    </source>
</evidence>
<dbReference type="InterPro" id="IPR048369">
    <property type="entry name" value="COG6_C"/>
</dbReference>
<proteinExistence type="inferred from homology"/>
<evidence type="ECO:0000313" key="13">
    <source>
        <dbReference type="EMBL" id="VFU23436.1"/>
    </source>
</evidence>
<evidence type="ECO:0000256" key="9">
    <source>
        <dbReference type="RuleBase" id="RU365075"/>
    </source>
</evidence>
<feature type="domain" description="Conserved Oligomeric Golgi complex subunit 6 C-terminal" evidence="12">
    <location>
        <begin position="235"/>
        <end position="285"/>
    </location>
</feature>
<dbReference type="PANTHER" id="PTHR21506:SF0">
    <property type="entry name" value="CONSERVED OLIGOMERIC GOLGI COMPLEX SUBUNIT 6"/>
    <property type="match status" value="1"/>
</dbReference>
<protein>
    <recommendedName>
        <fullName evidence="3 9">Conserved oligomeric Golgi complex subunit 6</fullName>
        <shortName evidence="9">COG complex subunit 6</shortName>
    </recommendedName>
    <alternativeName>
        <fullName evidence="8 9">Component of oligomeric Golgi complex 6</fullName>
    </alternativeName>
</protein>
<dbReference type="Pfam" id="PF20653">
    <property type="entry name" value="COG6_C"/>
    <property type="match status" value="1"/>
</dbReference>
<dbReference type="InterPro" id="IPR010490">
    <property type="entry name" value="COG6"/>
</dbReference>
<comment type="similarity">
    <text evidence="2 9">Belongs to the COG6 family.</text>
</comment>
<keyword evidence="5 9" id="KW-0653">Protein transport</keyword>
<feature type="domain" description="Conserved oligomeric complex COG6 N-terminal" evidence="11">
    <location>
        <begin position="134"/>
        <end position="205"/>
    </location>
</feature>
<feature type="region of interest" description="Disordered" evidence="10">
    <location>
        <begin position="40"/>
        <end position="71"/>
    </location>
</feature>
<dbReference type="GO" id="GO:0000139">
    <property type="term" value="C:Golgi membrane"/>
    <property type="evidence" value="ECO:0007669"/>
    <property type="project" value="UniProtKB-SubCell"/>
</dbReference>
<keyword evidence="6 9" id="KW-0333">Golgi apparatus</keyword>
<sequence>MSFVDLEKPISTSSYYRVARKLRYEAAAAKFLHHQIKQIQETGTGTGTGNGDDGGIGAGTFSEAEEGAGMSDGQCGSGGFAQYSVHFLQRKHPSVTSQPQIHHRGSLSPPQSRVQVQSKYYTTNRILLYIYFPALDRVEEEVNALAECCDNIAKALSSCSASTGDIISTTERLKEELEITSQRQDVVSSFLRDYQLSNQEIDALRDEDLNDNFFKALSHVQQIHANCKVLLRTHHQRAGLELMDMMAAECRKLGDNDNPEVDELLKTAVRWLKERPALFKYCAEEQI</sequence>
<dbReference type="AlphaFoldDB" id="A0A6N2K570"/>
<gene>
    <name evidence="13" type="ORF">SVIM_LOCUS35903</name>
</gene>
<dbReference type="GO" id="GO:0015031">
    <property type="term" value="P:protein transport"/>
    <property type="evidence" value="ECO:0007669"/>
    <property type="project" value="UniProtKB-KW"/>
</dbReference>
<dbReference type="EMBL" id="CAADRP010000114">
    <property type="protein sequence ID" value="VFU23436.1"/>
    <property type="molecule type" value="Genomic_DNA"/>
</dbReference>
<evidence type="ECO:0000256" key="6">
    <source>
        <dbReference type="ARBA" id="ARBA00023034"/>
    </source>
</evidence>
<evidence type="ECO:0000256" key="2">
    <source>
        <dbReference type="ARBA" id="ARBA00011023"/>
    </source>
</evidence>
<keyword evidence="4 9" id="KW-0813">Transport</keyword>
<organism evidence="13">
    <name type="scientific">Salix viminalis</name>
    <name type="common">Common osier</name>
    <name type="synonym">Basket willow</name>
    <dbReference type="NCBI Taxonomy" id="40686"/>
    <lineage>
        <taxon>Eukaryota</taxon>
        <taxon>Viridiplantae</taxon>
        <taxon>Streptophyta</taxon>
        <taxon>Embryophyta</taxon>
        <taxon>Tracheophyta</taxon>
        <taxon>Spermatophyta</taxon>
        <taxon>Magnoliopsida</taxon>
        <taxon>eudicotyledons</taxon>
        <taxon>Gunneridae</taxon>
        <taxon>Pentapetalae</taxon>
        <taxon>rosids</taxon>
        <taxon>fabids</taxon>
        <taxon>Malpighiales</taxon>
        <taxon>Salicaceae</taxon>
        <taxon>Saliceae</taxon>
        <taxon>Salix</taxon>
    </lineage>
</organism>
<evidence type="ECO:0000256" key="1">
    <source>
        <dbReference type="ARBA" id="ARBA00004395"/>
    </source>
</evidence>
<dbReference type="Pfam" id="PF06419">
    <property type="entry name" value="COG6_N"/>
    <property type="match status" value="1"/>
</dbReference>
<accession>A0A6N2K570</accession>
<evidence type="ECO:0000256" key="10">
    <source>
        <dbReference type="SAM" id="MobiDB-lite"/>
    </source>
</evidence>
<name>A0A6N2K570_SALVM</name>
<feature type="region of interest" description="Disordered" evidence="10">
    <location>
        <begin position="94"/>
        <end position="114"/>
    </location>
</feature>
<evidence type="ECO:0000256" key="4">
    <source>
        <dbReference type="ARBA" id="ARBA00022448"/>
    </source>
</evidence>
<dbReference type="GO" id="GO:0017119">
    <property type="term" value="C:Golgi transport complex"/>
    <property type="evidence" value="ECO:0007669"/>
    <property type="project" value="UniProtKB-UniRule"/>
</dbReference>
<reference evidence="13" key="1">
    <citation type="submission" date="2019-03" db="EMBL/GenBank/DDBJ databases">
        <authorList>
            <person name="Mank J."/>
            <person name="Almeida P."/>
        </authorList>
    </citation>
    <scope>NUCLEOTIDE SEQUENCE</scope>
    <source>
        <strain evidence="13">78183</strain>
    </source>
</reference>
<evidence type="ECO:0000256" key="7">
    <source>
        <dbReference type="ARBA" id="ARBA00023136"/>
    </source>
</evidence>
<comment type="subcellular location">
    <subcellularLocation>
        <location evidence="1 9">Golgi apparatus membrane</location>
        <topology evidence="1 9">Peripheral membrane protein</topology>
    </subcellularLocation>
</comment>
<dbReference type="PANTHER" id="PTHR21506">
    <property type="entry name" value="COMPONENT OF OLIGOMERIC GOLGI COMPLEX 6"/>
    <property type="match status" value="1"/>
</dbReference>
<dbReference type="GO" id="GO:0006891">
    <property type="term" value="P:intra-Golgi vesicle-mediated transport"/>
    <property type="evidence" value="ECO:0007669"/>
    <property type="project" value="UniProtKB-UniRule"/>
</dbReference>
<comment type="subunit">
    <text evidence="9">Component of the conserved oligomeric Golgi complex.</text>
</comment>
<dbReference type="InterPro" id="IPR048368">
    <property type="entry name" value="COG6_N"/>
</dbReference>
<evidence type="ECO:0000256" key="3">
    <source>
        <dbReference type="ARBA" id="ARBA00020973"/>
    </source>
</evidence>